<keyword evidence="2" id="KW-0812">Transmembrane</keyword>
<dbReference type="Proteomes" id="UP001430953">
    <property type="component" value="Unassembled WGS sequence"/>
</dbReference>
<keyword evidence="2" id="KW-1133">Transmembrane helix</keyword>
<dbReference type="EMBL" id="JADYXP020000020">
    <property type="protein sequence ID" value="KAL0104170.1"/>
    <property type="molecule type" value="Genomic_DNA"/>
</dbReference>
<organism evidence="3 4">
    <name type="scientific">Cardiocondyla obscurior</name>
    <dbReference type="NCBI Taxonomy" id="286306"/>
    <lineage>
        <taxon>Eukaryota</taxon>
        <taxon>Metazoa</taxon>
        <taxon>Ecdysozoa</taxon>
        <taxon>Arthropoda</taxon>
        <taxon>Hexapoda</taxon>
        <taxon>Insecta</taxon>
        <taxon>Pterygota</taxon>
        <taxon>Neoptera</taxon>
        <taxon>Endopterygota</taxon>
        <taxon>Hymenoptera</taxon>
        <taxon>Apocrita</taxon>
        <taxon>Aculeata</taxon>
        <taxon>Formicoidea</taxon>
        <taxon>Formicidae</taxon>
        <taxon>Myrmicinae</taxon>
        <taxon>Cardiocondyla</taxon>
    </lineage>
</organism>
<name>A0AAW2EMH6_9HYME</name>
<proteinExistence type="predicted"/>
<evidence type="ECO:0000313" key="4">
    <source>
        <dbReference type="Proteomes" id="UP001430953"/>
    </source>
</evidence>
<sequence>MRRAAAISDCSHIARHTRSMLPTQNRCPRSLHSISIRGRCHGKCRHTDARMRRGRNGWARGSSRIKRSRLKKEKRKEKKKKENYIIKRCSSSNDSFNFLFKKIFFFFICILVCIRS</sequence>
<evidence type="ECO:0000256" key="2">
    <source>
        <dbReference type="SAM" id="Phobius"/>
    </source>
</evidence>
<feature type="transmembrane region" description="Helical" evidence="2">
    <location>
        <begin position="96"/>
        <end position="114"/>
    </location>
</feature>
<evidence type="ECO:0000256" key="1">
    <source>
        <dbReference type="SAM" id="MobiDB-lite"/>
    </source>
</evidence>
<protein>
    <submittedName>
        <fullName evidence="3">Uncharacterized protein</fullName>
    </submittedName>
</protein>
<feature type="compositionally biased region" description="Basic residues" evidence="1">
    <location>
        <begin position="63"/>
        <end position="79"/>
    </location>
</feature>
<feature type="region of interest" description="Disordered" evidence="1">
    <location>
        <begin position="52"/>
        <end position="79"/>
    </location>
</feature>
<keyword evidence="2" id="KW-0472">Membrane</keyword>
<dbReference type="AlphaFoldDB" id="A0AAW2EMH6"/>
<gene>
    <name evidence="3" type="ORF">PUN28_017108</name>
</gene>
<evidence type="ECO:0000313" key="3">
    <source>
        <dbReference type="EMBL" id="KAL0104170.1"/>
    </source>
</evidence>
<accession>A0AAW2EMH6</accession>
<keyword evidence="4" id="KW-1185">Reference proteome</keyword>
<comment type="caution">
    <text evidence="3">The sequence shown here is derived from an EMBL/GenBank/DDBJ whole genome shotgun (WGS) entry which is preliminary data.</text>
</comment>
<reference evidence="3 4" key="1">
    <citation type="submission" date="2023-03" db="EMBL/GenBank/DDBJ databases">
        <title>High recombination rates correlate with genetic variation in Cardiocondyla obscurior ants.</title>
        <authorList>
            <person name="Errbii M."/>
        </authorList>
    </citation>
    <scope>NUCLEOTIDE SEQUENCE [LARGE SCALE GENOMIC DNA]</scope>
    <source>
        <strain evidence="3">Alpha-2009</strain>
        <tissue evidence="3">Whole body</tissue>
    </source>
</reference>